<protein>
    <recommendedName>
        <fullName evidence="6">Short-chain dehydrogenase</fullName>
    </recommendedName>
</protein>
<reference evidence="4 5" key="1">
    <citation type="submission" date="2016-08" db="EMBL/GenBank/DDBJ databases">
        <title>Hymenobacter coccineus sp. nov., Hymenobacter lapidarius sp. nov. and Hymenobacter glacialis sp. nov., isolated from Antarctic soil.</title>
        <authorList>
            <person name="Sedlacek I."/>
            <person name="Kralova S."/>
            <person name="Kyrova K."/>
            <person name="Maslanova I."/>
            <person name="Stankova E."/>
            <person name="Vrbovska V."/>
            <person name="Nemec M."/>
            <person name="Bartak M."/>
            <person name="Svec P."/>
            <person name="Busse H.-J."/>
            <person name="Pantucek R."/>
        </authorList>
    </citation>
    <scope>NUCLEOTIDE SEQUENCE [LARGE SCALE GENOMIC DNA]</scope>
    <source>
        <strain evidence="4 5">CCM 8649</strain>
    </source>
</reference>
<dbReference type="PRINTS" id="PR00081">
    <property type="entry name" value="GDHRDH"/>
</dbReference>
<organism evidence="4 5">
    <name type="scientific">Hymenobacter coccineus</name>
    <dbReference type="NCBI Taxonomy" id="1908235"/>
    <lineage>
        <taxon>Bacteria</taxon>
        <taxon>Pseudomonadati</taxon>
        <taxon>Bacteroidota</taxon>
        <taxon>Cytophagia</taxon>
        <taxon>Cytophagales</taxon>
        <taxon>Hymenobacteraceae</taxon>
        <taxon>Hymenobacter</taxon>
    </lineage>
</organism>
<keyword evidence="2" id="KW-0560">Oxidoreductase</keyword>
<comment type="caution">
    <text evidence="4">The sequence shown here is derived from an EMBL/GenBank/DDBJ whole genome shotgun (WGS) entry which is preliminary data.</text>
</comment>
<dbReference type="Gene3D" id="3.40.50.720">
    <property type="entry name" value="NAD(P)-binding Rossmann-like Domain"/>
    <property type="match status" value="1"/>
</dbReference>
<dbReference type="InterPro" id="IPR002347">
    <property type="entry name" value="SDR_fam"/>
</dbReference>
<gene>
    <name evidence="4" type="ORF">BEN49_07870</name>
</gene>
<evidence type="ECO:0000313" key="4">
    <source>
        <dbReference type="EMBL" id="OGX90041.1"/>
    </source>
</evidence>
<dbReference type="Pfam" id="PF00106">
    <property type="entry name" value="adh_short"/>
    <property type="match status" value="1"/>
</dbReference>
<dbReference type="InterPro" id="IPR036291">
    <property type="entry name" value="NAD(P)-bd_dom_sf"/>
</dbReference>
<evidence type="ECO:0000256" key="1">
    <source>
        <dbReference type="ARBA" id="ARBA00022857"/>
    </source>
</evidence>
<proteinExistence type="inferred from homology"/>
<dbReference type="Proteomes" id="UP000177506">
    <property type="component" value="Unassembled WGS sequence"/>
</dbReference>
<dbReference type="SUPFAM" id="SSF51735">
    <property type="entry name" value="NAD(P)-binding Rossmann-fold domains"/>
    <property type="match status" value="1"/>
</dbReference>
<keyword evidence="1" id="KW-0521">NADP</keyword>
<evidence type="ECO:0008006" key="6">
    <source>
        <dbReference type="Google" id="ProtNLM"/>
    </source>
</evidence>
<dbReference type="PANTHER" id="PTHR43544">
    <property type="entry name" value="SHORT-CHAIN DEHYDROGENASE/REDUCTASE"/>
    <property type="match status" value="1"/>
</dbReference>
<dbReference type="PRINTS" id="PR00080">
    <property type="entry name" value="SDRFAMILY"/>
</dbReference>
<keyword evidence="5" id="KW-1185">Reference proteome</keyword>
<dbReference type="PANTHER" id="PTHR43544:SF7">
    <property type="entry name" value="NADB-LER2"/>
    <property type="match status" value="1"/>
</dbReference>
<name>A0A1G1TGN2_9BACT</name>
<dbReference type="GO" id="GO:0016491">
    <property type="term" value="F:oxidoreductase activity"/>
    <property type="evidence" value="ECO:0007669"/>
    <property type="project" value="UniProtKB-KW"/>
</dbReference>
<accession>A0A1G1TGN2</accession>
<dbReference type="InterPro" id="IPR051468">
    <property type="entry name" value="Fungal_SecMetab_SDRs"/>
</dbReference>
<evidence type="ECO:0000313" key="5">
    <source>
        <dbReference type="Proteomes" id="UP000177506"/>
    </source>
</evidence>
<evidence type="ECO:0000256" key="2">
    <source>
        <dbReference type="ARBA" id="ARBA00023002"/>
    </source>
</evidence>
<dbReference type="RefSeq" id="WP_070744021.1">
    <property type="nucleotide sequence ID" value="NZ_MDZA01000210.1"/>
</dbReference>
<dbReference type="EMBL" id="MDZA01000210">
    <property type="protein sequence ID" value="OGX90041.1"/>
    <property type="molecule type" value="Genomic_DNA"/>
</dbReference>
<dbReference type="GO" id="GO:0005737">
    <property type="term" value="C:cytoplasm"/>
    <property type="evidence" value="ECO:0007669"/>
    <property type="project" value="TreeGrafter"/>
</dbReference>
<sequence>MSTSPKTAVVTGISSGIGLALAHKLLAEGYHVIGTTRTGTVEGPANENLQIVSLDVTSDASIELAVGRIAALAPGGVDLLVNNAGAAPDVFAVAPDRAAFAQTLDTNVTGTVFLTEPLLPHLNEGGQVIFISSNMGLPRNAAPNGPGYRLSKAAVNMYAAMLAKRLAERHIRVTPMHPGWVQTKLGGDQAPLTPEQAADGLYQGIVTNTESGQFWDATVGAVAAF</sequence>
<dbReference type="AlphaFoldDB" id="A0A1G1TGN2"/>
<dbReference type="OrthoDB" id="5786478at2"/>
<evidence type="ECO:0000256" key="3">
    <source>
        <dbReference type="RuleBase" id="RU000363"/>
    </source>
</evidence>
<comment type="similarity">
    <text evidence="3">Belongs to the short-chain dehydrogenases/reductases (SDR) family.</text>
</comment>